<proteinExistence type="predicted"/>
<reference evidence="1 2" key="1">
    <citation type="submission" date="2019-03" db="EMBL/GenBank/DDBJ databases">
        <title>Genomic Encyclopedia of Archaeal and Bacterial Type Strains, Phase II (KMG-II): from individual species to whole genera.</title>
        <authorList>
            <person name="Goeker M."/>
        </authorList>
    </citation>
    <scope>NUCLEOTIDE SEQUENCE [LARGE SCALE GENOMIC DNA]</scope>
    <source>
        <strain evidence="1 2">DSM 19035</strain>
    </source>
</reference>
<evidence type="ECO:0000313" key="1">
    <source>
        <dbReference type="EMBL" id="TDQ11415.1"/>
    </source>
</evidence>
<organism evidence="1 2">
    <name type="scientific">Pedobacter metabolipauper</name>
    <dbReference type="NCBI Taxonomy" id="425513"/>
    <lineage>
        <taxon>Bacteria</taxon>
        <taxon>Pseudomonadati</taxon>
        <taxon>Bacteroidota</taxon>
        <taxon>Sphingobacteriia</taxon>
        <taxon>Sphingobacteriales</taxon>
        <taxon>Sphingobacteriaceae</taxon>
        <taxon>Pedobacter</taxon>
    </lineage>
</organism>
<dbReference type="Proteomes" id="UP000295620">
    <property type="component" value="Unassembled WGS sequence"/>
</dbReference>
<sequence length="307" mass="35153">MALLIFNKFTANYPPLFYISINSYNLAVNSPMKKRYKLLILILGLWSSPYILAGINNIPDLYYIFFHGDINTGDSSKNHSLKRIHVPGLILNQIAYSKIIDSMYVDTIKLTKDGEIDSLHPDPPTYLTYEGRVYADTVNFTYKMETEDGKGFEVDGGNKHLITLNKDGKVIADVINVNPDSAGLLKNCLLLEDVIKPFQNWEDKSGPVYMNHYSKYKFNSECLNPFRGFGSPNGASTCYFWEGTGYFTVVFHKEKLRFKIPVSNQAAFYTGDYDYSDGINYYPVPDRFKSKLNAAFLVYDYRVYMIK</sequence>
<keyword evidence="2" id="KW-1185">Reference proteome</keyword>
<name>A0A4R6SZE6_9SPHI</name>
<dbReference type="AlphaFoldDB" id="A0A4R6SZE6"/>
<dbReference type="EMBL" id="SNYC01000003">
    <property type="protein sequence ID" value="TDQ11415.1"/>
    <property type="molecule type" value="Genomic_DNA"/>
</dbReference>
<accession>A0A4R6SZE6</accession>
<protein>
    <submittedName>
        <fullName evidence="1">Uncharacterized protein</fullName>
    </submittedName>
</protein>
<gene>
    <name evidence="1" type="ORF">ATK78_0537</name>
</gene>
<comment type="caution">
    <text evidence="1">The sequence shown here is derived from an EMBL/GenBank/DDBJ whole genome shotgun (WGS) entry which is preliminary data.</text>
</comment>
<evidence type="ECO:0000313" key="2">
    <source>
        <dbReference type="Proteomes" id="UP000295620"/>
    </source>
</evidence>